<gene>
    <name evidence="2" type="ORF">E2C01_082282</name>
</gene>
<proteinExistence type="predicted"/>
<reference evidence="2 3" key="1">
    <citation type="submission" date="2019-05" db="EMBL/GenBank/DDBJ databases">
        <title>Another draft genome of Portunus trituberculatus and its Hox gene families provides insights of decapod evolution.</title>
        <authorList>
            <person name="Jeong J.-H."/>
            <person name="Song I."/>
            <person name="Kim S."/>
            <person name="Choi T."/>
            <person name="Kim D."/>
            <person name="Ryu S."/>
            <person name="Kim W."/>
        </authorList>
    </citation>
    <scope>NUCLEOTIDE SEQUENCE [LARGE SCALE GENOMIC DNA]</scope>
    <source>
        <tissue evidence="2">Muscle</tissue>
    </source>
</reference>
<evidence type="ECO:0000256" key="1">
    <source>
        <dbReference type="SAM" id="MobiDB-lite"/>
    </source>
</evidence>
<feature type="region of interest" description="Disordered" evidence="1">
    <location>
        <begin position="1"/>
        <end position="23"/>
    </location>
</feature>
<comment type="caution">
    <text evidence="2">The sequence shown here is derived from an EMBL/GenBank/DDBJ whole genome shotgun (WGS) entry which is preliminary data.</text>
</comment>
<keyword evidence="3" id="KW-1185">Reference proteome</keyword>
<name>A0A5B7IRY5_PORTR</name>
<dbReference type="EMBL" id="VSRR010074461">
    <property type="protein sequence ID" value="MPC87420.1"/>
    <property type="molecule type" value="Genomic_DNA"/>
</dbReference>
<evidence type="ECO:0000313" key="2">
    <source>
        <dbReference type="EMBL" id="MPC87420.1"/>
    </source>
</evidence>
<accession>A0A5B7IRY5</accession>
<sequence length="43" mass="4889">MVLKRTGSYPGHGPRPRSSPSLSLLRPLFHSYRTLHYPSPFPP</sequence>
<dbReference type="AlphaFoldDB" id="A0A5B7IRY5"/>
<protein>
    <submittedName>
        <fullName evidence="2">Uncharacterized protein</fullName>
    </submittedName>
</protein>
<organism evidence="2 3">
    <name type="scientific">Portunus trituberculatus</name>
    <name type="common">Swimming crab</name>
    <name type="synonym">Neptunus trituberculatus</name>
    <dbReference type="NCBI Taxonomy" id="210409"/>
    <lineage>
        <taxon>Eukaryota</taxon>
        <taxon>Metazoa</taxon>
        <taxon>Ecdysozoa</taxon>
        <taxon>Arthropoda</taxon>
        <taxon>Crustacea</taxon>
        <taxon>Multicrustacea</taxon>
        <taxon>Malacostraca</taxon>
        <taxon>Eumalacostraca</taxon>
        <taxon>Eucarida</taxon>
        <taxon>Decapoda</taxon>
        <taxon>Pleocyemata</taxon>
        <taxon>Brachyura</taxon>
        <taxon>Eubrachyura</taxon>
        <taxon>Portunoidea</taxon>
        <taxon>Portunidae</taxon>
        <taxon>Portuninae</taxon>
        <taxon>Portunus</taxon>
    </lineage>
</organism>
<dbReference type="Proteomes" id="UP000324222">
    <property type="component" value="Unassembled WGS sequence"/>
</dbReference>
<evidence type="ECO:0000313" key="3">
    <source>
        <dbReference type="Proteomes" id="UP000324222"/>
    </source>
</evidence>